<dbReference type="Proteomes" id="UP000003688">
    <property type="component" value="Unassembled WGS sequence"/>
</dbReference>
<feature type="signal peptide" evidence="1">
    <location>
        <begin position="1"/>
        <end position="26"/>
    </location>
</feature>
<evidence type="ECO:0000313" key="3">
    <source>
        <dbReference type="Proteomes" id="UP000003688"/>
    </source>
</evidence>
<dbReference type="EMBL" id="ABOX02000040">
    <property type="protein sequence ID" value="EEF58595.1"/>
    <property type="molecule type" value="Genomic_DNA"/>
</dbReference>
<reference evidence="2 3" key="1">
    <citation type="journal article" date="2011" name="J. Bacteriol.">
        <title>Genome sequence of 'Pedosphaera parvula' Ellin514, an aerobic Verrucomicrobial isolate from pasture soil.</title>
        <authorList>
            <person name="Kant R."/>
            <person name="van Passel M.W."/>
            <person name="Sangwan P."/>
            <person name="Palva A."/>
            <person name="Lucas S."/>
            <person name="Copeland A."/>
            <person name="Lapidus A."/>
            <person name="Glavina Del Rio T."/>
            <person name="Dalin E."/>
            <person name="Tice H."/>
            <person name="Bruce D."/>
            <person name="Goodwin L."/>
            <person name="Pitluck S."/>
            <person name="Chertkov O."/>
            <person name="Larimer F.W."/>
            <person name="Land M.L."/>
            <person name="Hauser L."/>
            <person name="Brettin T.S."/>
            <person name="Detter J.C."/>
            <person name="Han S."/>
            <person name="de Vos W.M."/>
            <person name="Janssen P.H."/>
            <person name="Smidt H."/>
        </authorList>
    </citation>
    <scope>NUCLEOTIDE SEQUENCE [LARGE SCALE GENOMIC DNA]</scope>
    <source>
        <strain evidence="2 3">Ellin514</strain>
    </source>
</reference>
<proteinExistence type="predicted"/>
<protein>
    <submittedName>
        <fullName evidence="2">Uncharacterized protein</fullName>
    </submittedName>
</protein>
<keyword evidence="1" id="KW-0732">Signal</keyword>
<evidence type="ECO:0000313" key="2">
    <source>
        <dbReference type="EMBL" id="EEF58595.1"/>
    </source>
</evidence>
<keyword evidence="3" id="KW-1185">Reference proteome</keyword>
<comment type="caution">
    <text evidence="2">The sequence shown here is derived from an EMBL/GenBank/DDBJ whole genome shotgun (WGS) entry which is preliminary data.</text>
</comment>
<dbReference type="Pfam" id="PF19897">
    <property type="entry name" value="DUF6370"/>
    <property type="match status" value="1"/>
</dbReference>
<accession>B9XND6</accession>
<dbReference type="InterPro" id="IPR045950">
    <property type="entry name" value="DUF6370"/>
</dbReference>
<dbReference type="AlphaFoldDB" id="B9XND6"/>
<dbReference type="RefSeq" id="WP_007417323.1">
    <property type="nucleotide sequence ID" value="NZ_ABOX02000040.1"/>
</dbReference>
<gene>
    <name evidence="2" type="ORF">Cflav_PD1496</name>
</gene>
<organism evidence="2 3">
    <name type="scientific">Pedosphaera parvula (strain Ellin514)</name>
    <dbReference type="NCBI Taxonomy" id="320771"/>
    <lineage>
        <taxon>Bacteria</taxon>
        <taxon>Pseudomonadati</taxon>
        <taxon>Verrucomicrobiota</taxon>
        <taxon>Pedosphaerae</taxon>
        <taxon>Pedosphaerales</taxon>
        <taxon>Pedosphaeraceae</taxon>
        <taxon>Pedosphaera</taxon>
    </lineage>
</organism>
<name>B9XND6_PEDPL</name>
<evidence type="ECO:0000256" key="1">
    <source>
        <dbReference type="SAM" id="SignalP"/>
    </source>
</evidence>
<feature type="chain" id="PRO_5002894971" evidence="1">
    <location>
        <begin position="27"/>
        <end position="111"/>
    </location>
</feature>
<sequence precursor="true">MKKLTYSLIAGVAAFLMLALVSPVSAADKTVTITGEGKCAKCALKEADKCQNAIQVEKDGKTTTYYLVQNDVSKSFHENICKESKKVTATGTVKTEDGKMMLTADKIEVAK</sequence>